<dbReference type="EMBL" id="JAEFCI010010179">
    <property type="protein sequence ID" value="KAG5457377.1"/>
    <property type="molecule type" value="Genomic_DNA"/>
</dbReference>
<proteinExistence type="predicted"/>
<accession>A0A8H7ZQ80</accession>
<keyword evidence="2" id="KW-1185">Reference proteome</keyword>
<sequence length="87" mass="9758">MAICFFRLLRAATEALVPGSKDYLDIVDSIAQDHLVAARLHIRNLLLLDEAEKHVNQECDILKRFLGAAEVCVEMWKPSGARVVLAR</sequence>
<reference evidence="1 2" key="1">
    <citation type="journal article" name="Sci. Rep.">
        <title>Genome-scale phylogenetic analyses confirm Olpidium as the closest living zoosporic fungus to the non-flagellated, terrestrial fungi.</title>
        <authorList>
            <person name="Chang Y."/>
            <person name="Rochon D."/>
            <person name="Sekimoto S."/>
            <person name="Wang Y."/>
            <person name="Chovatia M."/>
            <person name="Sandor L."/>
            <person name="Salamov A."/>
            <person name="Grigoriev I.V."/>
            <person name="Stajich J.E."/>
            <person name="Spatafora J.W."/>
        </authorList>
    </citation>
    <scope>NUCLEOTIDE SEQUENCE [LARGE SCALE GENOMIC DNA]</scope>
    <source>
        <strain evidence="1">S191</strain>
    </source>
</reference>
<comment type="caution">
    <text evidence="1">The sequence shown here is derived from an EMBL/GenBank/DDBJ whole genome shotgun (WGS) entry which is preliminary data.</text>
</comment>
<protein>
    <submittedName>
        <fullName evidence="1">Uncharacterized protein</fullName>
    </submittedName>
</protein>
<evidence type="ECO:0000313" key="1">
    <source>
        <dbReference type="EMBL" id="KAG5457377.1"/>
    </source>
</evidence>
<organism evidence="1 2">
    <name type="scientific">Olpidium bornovanus</name>
    <dbReference type="NCBI Taxonomy" id="278681"/>
    <lineage>
        <taxon>Eukaryota</taxon>
        <taxon>Fungi</taxon>
        <taxon>Fungi incertae sedis</taxon>
        <taxon>Olpidiomycota</taxon>
        <taxon>Olpidiomycotina</taxon>
        <taxon>Olpidiomycetes</taxon>
        <taxon>Olpidiales</taxon>
        <taxon>Olpidiaceae</taxon>
        <taxon>Olpidium</taxon>
    </lineage>
</organism>
<gene>
    <name evidence="1" type="ORF">BJ554DRAFT_2626</name>
</gene>
<dbReference type="Proteomes" id="UP000673691">
    <property type="component" value="Unassembled WGS sequence"/>
</dbReference>
<dbReference type="AlphaFoldDB" id="A0A8H7ZQ80"/>
<evidence type="ECO:0000313" key="2">
    <source>
        <dbReference type="Proteomes" id="UP000673691"/>
    </source>
</evidence>
<name>A0A8H7ZQ80_9FUNG</name>